<organism evidence="1 2">
    <name type="scientific">Camellia sinensis</name>
    <name type="common">Tea plant</name>
    <name type="synonym">Thea sinensis</name>
    <dbReference type="NCBI Taxonomy" id="4442"/>
    <lineage>
        <taxon>Eukaryota</taxon>
        <taxon>Viridiplantae</taxon>
        <taxon>Streptophyta</taxon>
        <taxon>Embryophyta</taxon>
        <taxon>Tracheophyta</taxon>
        <taxon>Spermatophyta</taxon>
        <taxon>Magnoliopsida</taxon>
        <taxon>eudicotyledons</taxon>
        <taxon>Gunneridae</taxon>
        <taxon>Pentapetalae</taxon>
        <taxon>asterids</taxon>
        <taxon>Ericales</taxon>
        <taxon>Theaceae</taxon>
        <taxon>Camellia</taxon>
    </lineage>
</organism>
<evidence type="ECO:0000313" key="2">
    <source>
        <dbReference type="Proteomes" id="UP000593564"/>
    </source>
</evidence>
<sequence length="51" mass="6099">MLEKRQRQREMCLPYTPINHLELFLVEPNFELSATCKKVELETAPKILRQL</sequence>
<accession>A0A7J7HXL3</accession>
<dbReference type="AlphaFoldDB" id="A0A7J7HXL3"/>
<gene>
    <name evidence="1" type="ORF">HYC85_003883</name>
</gene>
<dbReference type="Proteomes" id="UP000593564">
    <property type="component" value="Unassembled WGS sequence"/>
</dbReference>
<keyword evidence="2" id="KW-1185">Reference proteome</keyword>
<proteinExistence type="predicted"/>
<dbReference type="EMBL" id="JACBKZ010000002">
    <property type="protein sequence ID" value="KAF5956658.1"/>
    <property type="molecule type" value="Genomic_DNA"/>
</dbReference>
<reference evidence="1 2" key="2">
    <citation type="submission" date="2020-07" db="EMBL/GenBank/DDBJ databases">
        <title>Genome assembly of wild tea tree DASZ reveals pedigree and selection history of tea varieties.</title>
        <authorList>
            <person name="Zhang W."/>
        </authorList>
    </citation>
    <scope>NUCLEOTIDE SEQUENCE [LARGE SCALE GENOMIC DNA]</scope>
    <source>
        <strain evidence="2">cv. G240</strain>
        <tissue evidence="1">Leaf</tissue>
    </source>
</reference>
<reference evidence="2" key="1">
    <citation type="journal article" date="2020" name="Nat. Commun.">
        <title>Genome assembly of wild tea tree DASZ reveals pedigree and selection history of tea varieties.</title>
        <authorList>
            <person name="Zhang W."/>
            <person name="Zhang Y."/>
            <person name="Qiu H."/>
            <person name="Guo Y."/>
            <person name="Wan H."/>
            <person name="Zhang X."/>
            <person name="Scossa F."/>
            <person name="Alseekh S."/>
            <person name="Zhang Q."/>
            <person name="Wang P."/>
            <person name="Xu L."/>
            <person name="Schmidt M.H."/>
            <person name="Jia X."/>
            <person name="Li D."/>
            <person name="Zhu A."/>
            <person name="Guo F."/>
            <person name="Chen W."/>
            <person name="Ni D."/>
            <person name="Usadel B."/>
            <person name="Fernie A.R."/>
            <person name="Wen W."/>
        </authorList>
    </citation>
    <scope>NUCLEOTIDE SEQUENCE [LARGE SCALE GENOMIC DNA]</scope>
    <source>
        <strain evidence="2">cv. G240</strain>
    </source>
</reference>
<comment type="caution">
    <text evidence="1">The sequence shown here is derived from an EMBL/GenBank/DDBJ whole genome shotgun (WGS) entry which is preliminary data.</text>
</comment>
<protein>
    <submittedName>
        <fullName evidence="1">Uncharacterized protein</fullName>
    </submittedName>
</protein>
<evidence type="ECO:0000313" key="1">
    <source>
        <dbReference type="EMBL" id="KAF5956658.1"/>
    </source>
</evidence>
<name>A0A7J7HXL3_CAMSI</name>